<dbReference type="Pfam" id="PF02190">
    <property type="entry name" value="LON_substr_bdg"/>
    <property type="match status" value="1"/>
</dbReference>
<dbReference type="CDD" id="cd19500">
    <property type="entry name" value="RecA-like_Lon"/>
    <property type="match status" value="1"/>
</dbReference>
<dbReference type="EC" id="3.4.21.-" evidence="9"/>
<dbReference type="PANTHER" id="PTHR43718:SF2">
    <property type="entry name" value="LON PROTEASE HOMOLOG, MITOCHONDRIAL"/>
    <property type="match status" value="1"/>
</dbReference>
<dbReference type="Gene3D" id="2.30.130.40">
    <property type="entry name" value="LON domain-like"/>
    <property type="match status" value="1"/>
</dbReference>
<dbReference type="OrthoDB" id="2411602at2759"/>
<dbReference type="GO" id="GO:0004252">
    <property type="term" value="F:serine-type endopeptidase activity"/>
    <property type="evidence" value="ECO:0007669"/>
    <property type="project" value="UniProtKB-UniRule"/>
</dbReference>
<dbReference type="Pfam" id="PF22667">
    <property type="entry name" value="Lon_lid"/>
    <property type="match status" value="1"/>
</dbReference>
<feature type="compositionally biased region" description="Basic and acidic residues" evidence="10">
    <location>
        <begin position="406"/>
        <end position="418"/>
    </location>
</feature>
<dbReference type="InterPro" id="IPR003959">
    <property type="entry name" value="ATPase_AAA_core"/>
</dbReference>
<dbReference type="InterPro" id="IPR008269">
    <property type="entry name" value="Lon_proteolytic"/>
</dbReference>
<dbReference type="SMART" id="SM00464">
    <property type="entry name" value="LON"/>
    <property type="match status" value="1"/>
</dbReference>
<sequence length="1486" mass="165289">MLRANCKTPLVSVLRFRARSKANLINSPARLRILPSRCQFSSTVFDSQNAKAEKPYSFSQSRFDAFQKLAEESLPTWDIIKKLESLGYSPATPQCPSLLRNRFYPVDGGDPNSLLRQHYDPTHSDLSSTVFNETTRLDSHNHQSKHYGNVIGRHSSAKLSKDKPDQTQKMRIMRSSAGSRSSAASASDFSSTGTNSNGGAPRSPSTTKWPYRPPVIAIAVNRRPIFPGHVSLIRINDKNLIDGMNQSIAKRQGFIAVFLRTDTSIESNSFNSIEEIHQVGTFCQLVGMYKNAGDSPNQNTFTAVVYAHNRIKVTDFKPADSLDFVSLENKSGPQDGEAAKSGFTRGGAGSTAALESEKNDPQNSNLKSTISQYENDVYLDVVHEENTIVDTSIEFESNTKPTTSEETIHSELYERDPLDAATKGRAKVWPTESEEAVHSELYEKDPLDPNKKAGKGKANTKPTESEEAVHSELYETDPLDSTKKGESKHWPTESEEAIHSEIYELDPLDATQKVGGDKANTKPTASEEVVHSELYKADPLDISKKGKAKSWPTESEEVIHSELNAEDPLNAENKTQNISKDTCSRSKSMSNSLETPEPNNPDVGEGSVTVDKGRDPTSSEDIVYSELYEPDPLDSTAKGQSKVAAGRSESEQDIQADLYMPDPLTPAQKSLAKKWSNNSGESLNSKPSNRDSSKSANDDVSNSRMRNSTEIFSNGSSEGQSHQNSRPLDDPDCPTSFLKDYHVPIVISKDFNYEPFDLKQDFISYYSVDIKKILDQLALKVSALRMFLANASSSSNVNLALEDDPEQLINIAASVTKAEPEELQDILKSSDMETSLRKAHSILKSTYDFEVMLQKAEEMTDAKMGRKNYEYRLHEQLKYLQKELGLNADTKNVFLEKVQARAKKLQMPEEVQEVFDNEISKMESMEGNSAEYGISRNYVDILTSIPWGNYSKEQFNISKAKDELDKDHYGMKEVKERILEFIAIGKLRGEIEGKIICLVGPPGVGKTSIAKSIASALNRKFTRFSVGGMDDISELKGHRRTYVGALPGKIVQCFKKSGTMNPMILIDEIDKLAKSHRGDPASSLLEILDPEQNEKFMDHYLDVSLDISKAFFVCTANVLHTIPPPLLDRMEVIEVSGYVNEEKMVIAEHYLIPTSKKINGLEKLNVSVGKRALEELIKGYCRENGVRNLQKLIDRIFRKVAFNLVTELESSSFGKSDEVPKSQAKKSSEENEAKPISVNKEFERLIIPDTLKPIHISEPGLRKYLGPVPYISERMFEDAPIGVVLGLGWTENGGMPVYVESVTEQALNSHSKPKFKATGQIGKIMEESSSLSYSFAKMYMAKNFTGNRFFERAMVHLHFPQGGIPKDGPSAGVTMATSLLSLALNYPVATTLAMTGELTLTGKVLRIGGLKEKAIAAKRCGAQTIIFPQENWADWEEITSTVKKGLEPIPVSKYDDVFDTVFKNMDRKKATKVWKKEFEKIDDAHP</sequence>
<dbReference type="PRINTS" id="PR00830">
    <property type="entry name" value="ENDOLAPTASE"/>
</dbReference>
<dbReference type="InterPro" id="IPR003593">
    <property type="entry name" value="AAA+_ATPase"/>
</dbReference>
<feature type="region of interest" description="Disordered" evidence="10">
    <location>
        <begin position="512"/>
        <end position="733"/>
    </location>
</feature>
<dbReference type="Pfam" id="PF05362">
    <property type="entry name" value="Lon_C"/>
    <property type="match status" value="1"/>
</dbReference>
<dbReference type="GO" id="GO:0016887">
    <property type="term" value="F:ATP hydrolysis activity"/>
    <property type="evidence" value="ECO:0007669"/>
    <property type="project" value="InterPro"/>
</dbReference>
<dbReference type="InterPro" id="IPR008268">
    <property type="entry name" value="Peptidase_S16_AS"/>
</dbReference>
<feature type="compositionally biased region" description="Polar residues" evidence="10">
    <location>
        <begin position="392"/>
        <end position="405"/>
    </location>
</feature>
<feature type="compositionally biased region" description="Polar residues" evidence="10">
    <location>
        <begin position="698"/>
        <end position="726"/>
    </location>
</feature>
<keyword evidence="14" id="KW-1185">Reference proteome</keyword>
<comment type="catalytic activity">
    <reaction evidence="6">
        <text>Hydrolysis of proteins in presence of ATP.</text>
        <dbReference type="EC" id="3.4.21.53"/>
    </reaction>
</comment>
<dbReference type="GO" id="GO:0051131">
    <property type="term" value="P:chaperone-mediated protein complex assembly"/>
    <property type="evidence" value="ECO:0007669"/>
    <property type="project" value="TreeGrafter"/>
</dbReference>
<feature type="active site" evidence="7">
    <location>
        <position position="1413"/>
    </location>
</feature>
<feature type="region of interest" description="Disordered" evidence="10">
    <location>
        <begin position="392"/>
        <end position="495"/>
    </location>
</feature>
<feature type="region of interest" description="Disordered" evidence="10">
    <location>
        <begin position="327"/>
        <end position="367"/>
    </location>
</feature>
<dbReference type="GO" id="GO:0005759">
    <property type="term" value="C:mitochondrial matrix"/>
    <property type="evidence" value="ECO:0007669"/>
    <property type="project" value="TreeGrafter"/>
</dbReference>
<feature type="compositionally biased region" description="Basic and acidic residues" evidence="10">
    <location>
        <begin position="528"/>
        <end position="544"/>
    </location>
</feature>
<dbReference type="SUPFAM" id="SSF88697">
    <property type="entry name" value="PUA domain-like"/>
    <property type="match status" value="1"/>
</dbReference>
<dbReference type="InterPro" id="IPR046336">
    <property type="entry name" value="Lon_prtase_N_sf"/>
</dbReference>
<keyword evidence="5 8" id="KW-0067">ATP-binding</keyword>
<keyword evidence="1 7" id="KW-0645">Protease</keyword>
<feature type="active site" evidence="7">
    <location>
        <position position="1370"/>
    </location>
</feature>
<feature type="region of interest" description="Disordered" evidence="10">
    <location>
        <begin position="137"/>
        <end position="210"/>
    </location>
</feature>
<dbReference type="GO" id="GO:0006515">
    <property type="term" value="P:protein quality control for misfolded or incompletely synthesized proteins"/>
    <property type="evidence" value="ECO:0007669"/>
    <property type="project" value="TreeGrafter"/>
</dbReference>
<evidence type="ECO:0000259" key="12">
    <source>
        <dbReference type="PROSITE" id="PS51787"/>
    </source>
</evidence>
<dbReference type="InterPro" id="IPR020568">
    <property type="entry name" value="Ribosomal_Su5_D2-typ_SF"/>
</dbReference>
<feature type="compositionally biased region" description="Basic and acidic residues" evidence="10">
    <location>
        <begin position="480"/>
        <end position="495"/>
    </location>
</feature>
<dbReference type="GO" id="GO:0003697">
    <property type="term" value="F:single-stranded DNA binding"/>
    <property type="evidence" value="ECO:0007669"/>
    <property type="project" value="TreeGrafter"/>
</dbReference>
<evidence type="ECO:0000259" key="11">
    <source>
        <dbReference type="PROSITE" id="PS51786"/>
    </source>
</evidence>
<evidence type="ECO:0000256" key="1">
    <source>
        <dbReference type="ARBA" id="ARBA00022670"/>
    </source>
</evidence>
<dbReference type="FunFam" id="1.20.5.5270:FF:000001">
    <property type="entry name" value="Lon protease homolog, mitochondrial"/>
    <property type="match status" value="1"/>
</dbReference>
<proteinExistence type="inferred from homology"/>
<protein>
    <recommendedName>
        <fullName evidence="9">Lon protease homolog</fullName>
        <ecNumber evidence="9">3.4.21.-</ecNumber>
    </recommendedName>
</protein>
<feature type="compositionally biased region" description="Basic and acidic residues" evidence="10">
    <location>
        <begin position="1215"/>
        <end position="1233"/>
    </location>
</feature>
<dbReference type="NCBIfam" id="TIGR00763">
    <property type="entry name" value="lon"/>
    <property type="match status" value="1"/>
</dbReference>
<gene>
    <name evidence="13" type="ORF">NADFUDRAFT_82528</name>
</gene>
<dbReference type="PANTHER" id="PTHR43718">
    <property type="entry name" value="LON PROTEASE"/>
    <property type="match status" value="1"/>
</dbReference>
<evidence type="ECO:0000256" key="10">
    <source>
        <dbReference type="SAM" id="MobiDB-lite"/>
    </source>
</evidence>
<keyword evidence="3 7" id="KW-0378">Hydrolase</keyword>
<dbReference type="InterPro" id="IPR027065">
    <property type="entry name" value="Lon_Prtase"/>
</dbReference>
<dbReference type="Gene3D" id="3.40.50.300">
    <property type="entry name" value="P-loop containing nucleotide triphosphate hydrolases"/>
    <property type="match status" value="1"/>
</dbReference>
<feature type="region of interest" description="Disordered" evidence="10">
    <location>
        <begin position="1214"/>
        <end position="1234"/>
    </location>
</feature>
<dbReference type="Gene3D" id="3.30.230.10">
    <property type="match status" value="1"/>
</dbReference>
<dbReference type="Proteomes" id="UP000095009">
    <property type="component" value="Unassembled WGS sequence"/>
</dbReference>
<feature type="compositionally biased region" description="Basic and acidic residues" evidence="10">
    <location>
        <begin position="688"/>
        <end position="697"/>
    </location>
</feature>
<reference evidence="13 14" key="1">
    <citation type="journal article" date="2016" name="Proc. Natl. Acad. Sci. U.S.A.">
        <title>Comparative genomics of biotechnologically important yeasts.</title>
        <authorList>
            <person name="Riley R."/>
            <person name="Haridas S."/>
            <person name="Wolfe K.H."/>
            <person name="Lopes M.R."/>
            <person name="Hittinger C.T."/>
            <person name="Goeker M."/>
            <person name="Salamov A.A."/>
            <person name="Wisecaver J.H."/>
            <person name="Long T.M."/>
            <person name="Calvey C.H."/>
            <person name="Aerts A.L."/>
            <person name="Barry K.W."/>
            <person name="Choi C."/>
            <person name="Clum A."/>
            <person name="Coughlan A.Y."/>
            <person name="Deshpande S."/>
            <person name="Douglass A.P."/>
            <person name="Hanson S.J."/>
            <person name="Klenk H.-P."/>
            <person name="LaButti K.M."/>
            <person name="Lapidus A."/>
            <person name="Lindquist E.A."/>
            <person name="Lipzen A.M."/>
            <person name="Meier-Kolthoff J.P."/>
            <person name="Ohm R.A."/>
            <person name="Otillar R.P."/>
            <person name="Pangilinan J.L."/>
            <person name="Peng Y."/>
            <person name="Rokas A."/>
            <person name="Rosa C.A."/>
            <person name="Scheuner C."/>
            <person name="Sibirny A.A."/>
            <person name="Slot J.C."/>
            <person name="Stielow J.B."/>
            <person name="Sun H."/>
            <person name="Kurtzman C.P."/>
            <person name="Blackwell M."/>
            <person name="Grigoriev I.V."/>
            <person name="Jeffries T.W."/>
        </authorList>
    </citation>
    <scope>NUCLEOTIDE SEQUENCE [LARGE SCALE GENOMIC DNA]</scope>
    <source>
        <strain evidence="13 14">DSM 6958</strain>
    </source>
</reference>
<organism evidence="13 14">
    <name type="scientific">Nadsonia fulvescens var. elongata DSM 6958</name>
    <dbReference type="NCBI Taxonomy" id="857566"/>
    <lineage>
        <taxon>Eukaryota</taxon>
        <taxon>Fungi</taxon>
        <taxon>Dikarya</taxon>
        <taxon>Ascomycota</taxon>
        <taxon>Saccharomycotina</taxon>
        <taxon>Dipodascomycetes</taxon>
        <taxon>Dipodascales</taxon>
        <taxon>Dipodascales incertae sedis</taxon>
        <taxon>Nadsonia</taxon>
    </lineage>
</organism>
<feature type="domain" description="Lon proteolytic" evidence="11">
    <location>
        <begin position="1278"/>
        <end position="1464"/>
    </location>
</feature>
<dbReference type="FunFam" id="3.40.50.300:FF:000021">
    <property type="entry name" value="Lon protease homolog"/>
    <property type="match status" value="1"/>
</dbReference>
<dbReference type="EMBL" id="KV454408">
    <property type="protein sequence ID" value="ODQ66825.1"/>
    <property type="molecule type" value="Genomic_DNA"/>
</dbReference>
<keyword evidence="2 8" id="KW-0547">Nucleotide-binding</keyword>
<dbReference type="InterPro" id="IPR054594">
    <property type="entry name" value="Lon_lid"/>
</dbReference>
<evidence type="ECO:0000256" key="4">
    <source>
        <dbReference type="ARBA" id="ARBA00022825"/>
    </source>
</evidence>
<dbReference type="InterPro" id="IPR004815">
    <property type="entry name" value="Lon_bac/euk-typ"/>
</dbReference>
<evidence type="ECO:0000256" key="5">
    <source>
        <dbReference type="ARBA" id="ARBA00022840"/>
    </source>
</evidence>
<dbReference type="STRING" id="857566.A0A1E3PN13"/>
<feature type="compositionally biased region" description="Polar residues" evidence="10">
    <location>
        <begin position="675"/>
        <end position="687"/>
    </location>
</feature>
<dbReference type="InterPro" id="IPR003111">
    <property type="entry name" value="Lon_prtase_N"/>
</dbReference>
<dbReference type="PROSITE" id="PS51786">
    <property type="entry name" value="LON_PROTEOLYTIC"/>
    <property type="match status" value="1"/>
</dbReference>
<evidence type="ECO:0000256" key="6">
    <source>
        <dbReference type="ARBA" id="ARBA00050665"/>
    </source>
</evidence>
<name>A0A1E3PN13_9ASCO</name>
<feature type="compositionally biased region" description="Polar residues" evidence="10">
    <location>
        <begin position="572"/>
        <end position="594"/>
    </location>
</feature>
<accession>A0A1E3PN13</accession>
<dbReference type="GO" id="GO:0005524">
    <property type="term" value="F:ATP binding"/>
    <property type="evidence" value="ECO:0007669"/>
    <property type="project" value="UniProtKB-KW"/>
</dbReference>
<dbReference type="Gene3D" id="1.20.58.1480">
    <property type="match status" value="1"/>
</dbReference>
<dbReference type="PROSITE" id="PS01046">
    <property type="entry name" value="LON_SER"/>
    <property type="match status" value="1"/>
</dbReference>
<feature type="compositionally biased region" description="Basic and acidic residues" evidence="10">
    <location>
        <begin position="463"/>
        <end position="473"/>
    </location>
</feature>
<dbReference type="Gene3D" id="1.20.5.5270">
    <property type="match status" value="1"/>
</dbReference>
<evidence type="ECO:0000256" key="2">
    <source>
        <dbReference type="ARBA" id="ARBA00022741"/>
    </source>
</evidence>
<evidence type="ECO:0000256" key="9">
    <source>
        <dbReference type="RuleBase" id="RU000592"/>
    </source>
</evidence>
<evidence type="ECO:0000256" key="3">
    <source>
        <dbReference type="ARBA" id="ARBA00022801"/>
    </source>
</evidence>
<comment type="similarity">
    <text evidence="7 8">Belongs to the peptidase S16 family.</text>
</comment>
<evidence type="ECO:0000256" key="8">
    <source>
        <dbReference type="RuleBase" id="RU000591"/>
    </source>
</evidence>
<evidence type="ECO:0000313" key="13">
    <source>
        <dbReference type="EMBL" id="ODQ66825.1"/>
    </source>
</evidence>
<feature type="compositionally biased region" description="Basic and acidic residues" evidence="10">
    <location>
        <begin position="435"/>
        <end position="451"/>
    </location>
</feature>
<dbReference type="PROSITE" id="PS51787">
    <property type="entry name" value="LON_N"/>
    <property type="match status" value="1"/>
</dbReference>
<dbReference type="GO" id="GO:0004176">
    <property type="term" value="F:ATP-dependent peptidase activity"/>
    <property type="evidence" value="ECO:0007669"/>
    <property type="project" value="UniProtKB-UniRule"/>
</dbReference>
<dbReference type="SUPFAM" id="SSF52540">
    <property type="entry name" value="P-loop containing nucleoside triphosphate hydrolases"/>
    <property type="match status" value="1"/>
</dbReference>
<dbReference type="InterPro" id="IPR015947">
    <property type="entry name" value="PUA-like_sf"/>
</dbReference>
<dbReference type="Pfam" id="PF00004">
    <property type="entry name" value="AAA"/>
    <property type="match status" value="1"/>
</dbReference>
<dbReference type="GO" id="GO:0007005">
    <property type="term" value="P:mitochondrion organization"/>
    <property type="evidence" value="ECO:0007669"/>
    <property type="project" value="TreeGrafter"/>
</dbReference>
<dbReference type="InterPro" id="IPR014721">
    <property type="entry name" value="Ribsml_uS5_D2-typ_fold_subgr"/>
</dbReference>
<evidence type="ECO:0000256" key="7">
    <source>
        <dbReference type="PROSITE-ProRule" id="PRU01122"/>
    </source>
</evidence>
<dbReference type="SUPFAM" id="SSF54211">
    <property type="entry name" value="Ribosomal protein S5 domain 2-like"/>
    <property type="match status" value="1"/>
</dbReference>
<feature type="domain" description="Lon N-terminal" evidence="12">
    <location>
        <begin position="213"/>
        <end position="847"/>
    </location>
</feature>
<keyword evidence="4 7" id="KW-0720">Serine protease</keyword>
<evidence type="ECO:0000313" key="14">
    <source>
        <dbReference type="Proteomes" id="UP000095009"/>
    </source>
</evidence>
<dbReference type="Gene3D" id="1.10.8.60">
    <property type="match status" value="1"/>
</dbReference>
<dbReference type="InterPro" id="IPR027417">
    <property type="entry name" value="P-loop_NTPase"/>
</dbReference>
<feature type="compositionally biased region" description="Basic and acidic residues" evidence="10">
    <location>
        <begin position="159"/>
        <end position="168"/>
    </location>
</feature>
<feature type="compositionally biased region" description="Low complexity" evidence="10">
    <location>
        <begin position="175"/>
        <end position="191"/>
    </location>
</feature>
<feature type="compositionally biased region" description="Polar residues" evidence="10">
    <location>
        <begin position="192"/>
        <end position="208"/>
    </location>
</feature>
<dbReference type="SMART" id="SM00382">
    <property type="entry name" value="AAA"/>
    <property type="match status" value="1"/>
</dbReference>